<dbReference type="GO" id="GO:0000402">
    <property type="term" value="F:crossed form four-way junction DNA binding"/>
    <property type="evidence" value="ECO:0007669"/>
    <property type="project" value="TreeGrafter"/>
</dbReference>
<evidence type="ECO:0000313" key="4">
    <source>
        <dbReference type="EMBL" id="RPB17597.1"/>
    </source>
</evidence>
<keyword evidence="2" id="KW-0732">Signal</keyword>
<dbReference type="Gene3D" id="3.30.420.10">
    <property type="entry name" value="Ribonuclease H-like superfamily/Ribonuclease H"/>
    <property type="match status" value="1"/>
</dbReference>
<dbReference type="GO" id="GO:0000403">
    <property type="term" value="F:Y-form DNA binding"/>
    <property type="evidence" value="ECO:0007669"/>
    <property type="project" value="TreeGrafter"/>
</dbReference>
<dbReference type="PROSITE" id="PS50800">
    <property type="entry name" value="SAP"/>
    <property type="match status" value="1"/>
</dbReference>
<dbReference type="InterPro" id="IPR039197">
    <property type="entry name" value="Mrs1/Cce1"/>
</dbReference>
<protein>
    <submittedName>
        <fullName evidence="4">Ribonuclease H-like protein</fullName>
    </submittedName>
</protein>
<dbReference type="SUPFAM" id="SSF53098">
    <property type="entry name" value="Ribonuclease H-like"/>
    <property type="match status" value="1"/>
</dbReference>
<evidence type="ECO:0000313" key="5">
    <source>
        <dbReference type="Proteomes" id="UP000277580"/>
    </source>
</evidence>
<feature type="signal peptide" evidence="2">
    <location>
        <begin position="1"/>
        <end position="23"/>
    </location>
</feature>
<accession>A0A3N4L401</accession>
<evidence type="ECO:0000256" key="1">
    <source>
        <dbReference type="SAM" id="MobiDB-lite"/>
    </source>
</evidence>
<dbReference type="GO" id="GO:0004520">
    <property type="term" value="F:DNA endonuclease activity"/>
    <property type="evidence" value="ECO:0007669"/>
    <property type="project" value="TreeGrafter"/>
</dbReference>
<dbReference type="STRING" id="1392247.A0A3N4L401"/>
<gene>
    <name evidence="4" type="ORF">P167DRAFT_561266</name>
</gene>
<name>A0A3N4L401_9PEZI</name>
<proteinExistence type="predicted"/>
<dbReference type="FunCoup" id="A0A3N4L401">
    <property type="interactions" value="22"/>
</dbReference>
<feature type="region of interest" description="Disordered" evidence="1">
    <location>
        <begin position="126"/>
        <end position="173"/>
    </location>
</feature>
<evidence type="ECO:0000259" key="3">
    <source>
        <dbReference type="PROSITE" id="PS50800"/>
    </source>
</evidence>
<dbReference type="CDD" id="cd16963">
    <property type="entry name" value="CCE1"/>
    <property type="match status" value="1"/>
</dbReference>
<evidence type="ECO:0000256" key="2">
    <source>
        <dbReference type="SAM" id="SignalP"/>
    </source>
</evidence>
<dbReference type="InterPro" id="IPR003034">
    <property type="entry name" value="SAP_dom"/>
</dbReference>
<dbReference type="GO" id="GO:0070336">
    <property type="term" value="F:flap-structured DNA binding"/>
    <property type="evidence" value="ECO:0007669"/>
    <property type="project" value="TreeGrafter"/>
</dbReference>
<dbReference type="EMBL" id="ML119105">
    <property type="protein sequence ID" value="RPB17597.1"/>
    <property type="molecule type" value="Genomic_DNA"/>
</dbReference>
<dbReference type="Proteomes" id="UP000277580">
    <property type="component" value="Unassembled WGS sequence"/>
</dbReference>
<dbReference type="InterPro" id="IPR015242">
    <property type="entry name" value="Ydc2_cat"/>
</dbReference>
<keyword evidence="5" id="KW-1185">Reference proteome</keyword>
<sequence>MASHLSPMLLQLKASALRSLAVAVGVNSTGAKAQLAARIARSCCEDVGFFDRSLKCCEKERSQEEKEVEMRRVETGQRTKRVLSIDMGIRNLALCVIEVPIGGKSPVGEALPNVIAWETISISERPVEPITSEESETGPTVTPKKRGRKSSKPDLDGSVIPAKPRKPKKSTESFEPSKFAVIANTFVRKTLSRFSPDAIIIEQQRYRSQGASAIQQWTIRVNMLEAMLHALFHSVGYAGDGENAQRKSPAAESVSPSRVSGFWIDKVGKTFEKKSDKSHNYPEGVVEGVVVEDGGAGEMEGMKMNISKGLREIGQDVDTETTGKKAFGNIKQAKISLVSEWIKNGDVISFNQEVADTVDDFVPLETVNGKKAKRTPGKKLDDLADCLLQGVAWLRWEENRRSLAEGRLIPELLPCKCISCQDKHS</sequence>
<dbReference type="Pfam" id="PF09159">
    <property type="entry name" value="Ydc2-catalyt"/>
    <property type="match status" value="1"/>
</dbReference>
<feature type="domain" description="SAP" evidence="3">
    <location>
        <begin position="9"/>
        <end position="43"/>
    </location>
</feature>
<feature type="chain" id="PRO_5017981535" evidence="2">
    <location>
        <begin position="24"/>
        <end position="425"/>
    </location>
</feature>
<dbReference type="InterPro" id="IPR036397">
    <property type="entry name" value="RNaseH_sf"/>
</dbReference>
<dbReference type="AlphaFoldDB" id="A0A3N4L401"/>
<reference evidence="4 5" key="1">
    <citation type="journal article" date="2018" name="Nat. Ecol. Evol.">
        <title>Pezizomycetes genomes reveal the molecular basis of ectomycorrhizal truffle lifestyle.</title>
        <authorList>
            <person name="Murat C."/>
            <person name="Payen T."/>
            <person name="Noel B."/>
            <person name="Kuo A."/>
            <person name="Morin E."/>
            <person name="Chen J."/>
            <person name="Kohler A."/>
            <person name="Krizsan K."/>
            <person name="Balestrini R."/>
            <person name="Da Silva C."/>
            <person name="Montanini B."/>
            <person name="Hainaut M."/>
            <person name="Levati E."/>
            <person name="Barry K.W."/>
            <person name="Belfiori B."/>
            <person name="Cichocki N."/>
            <person name="Clum A."/>
            <person name="Dockter R.B."/>
            <person name="Fauchery L."/>
            <person name="Guy J."/>
            <person name="Iotti M."/>
            <person name="Le Tacon F."/>
            <person name="Lindquist E.A."/>
            <person name="Lipzen A."/>
            <person name="Malagnac F."/>
            <person name="Mello A."/>
            <person name="Molinier V."/>
            <person name="Miyauchi S."/>
            <person name="Poulain J."/>
            <person name="Riccioni C."/>
            <person name="Rubini A."/>
            <person name="Sitrit Y."/>
            <person name="Splivallo R."/>
            <person name="Traeger S."/>
            <person name="Wang M."/>
            <person name="Zifcakova L."/>
            <person name="Wipf D."/>
            <person name="Zambonelli A."/>
            <person name="Paolocci F."/>
            <person name="Nowrousian M."/>
            <person name="Ottonello S."/>
            <person name="Baldrian P."/>
            <person name="Spatafora J.W."/>
            <person name="Henrissat B."/>
            <person name="Nagy L.G."/>
            <person name="Aury J.M."/>
            <person name="Wincker P."/>
            <person name="Grigoriev I.V."/>
            <person name="Bonfante P."/>
            <person name="Martin F.M."/>
        </authorList>
    </citation>
    <scope>NUCLEOTIDE SEQUENCE [LARGE SCALE GENOMIC DNA]</scope>
    <source>
        <strain evidence="4 5">CCBAS932</strain>
    </source>
</reference>
<dbReference type="InterPro" id="IPR012337">
    <property type="entry name" value="RNaseH-like_sf"/>
</dbReference>
<dbReference type="PANTHER" id="PTHR28072:SF1">
    <property type="entry name" value="CRUCIFORM CUTTING ENDONUCLEASE 1, MITOCHONDRIAL-RELATED"/>
    <property type="match status" value="1"/>
</dbReference>
<dbReference type="PANTHER" id="PTHR28072">
    <property type="entry name" value="CRUCIFORM CUTTING ENDONUCLEASE 1, MITOCHONDRIAL-RELATED"/>
    <property type="match status" value="1"/>
</dbReference>
<dbReference type="OrthoDB" id="5552842at2759"/>
<dbReference type="InParanoid" id="A0A3N4L401"/>
<organism evidence="4 5">
    <name type="scientific">Morchella conica CCBAS932</name>
    <dbReference type="NCBI Taxonomy" id="1392247"/>
    <lineage>
        <taxon>Eukaryota</taxon>
        <taxon>Fungi</taxon>
        <taxon>Dikarya</taxon>
        <taxon>Ascomycota</taxon>
        <taxon>Pezizomycotina</taxon>
        <taxon>Pezizomycetes</taxon>
        <taxon>Pezizales</taxon>
        <taxon>Morchellaceae</taxon>
        <taxon>Morchella</taxon>
    </lineage>
</organism>
<dbReference type="GO" id="GO:0005739">
    <property type="term" value="C:mitochondrion"/>
    <property type="evidence" value="ECO:0007669"/>
    <property type="project" value="TreeGrafter"/>
</dbReference>